<organism evidence="1 2">
    <name type="scientific">Morchella conica CCBAS932</name>
    <dbReference type="NCBI Taxonomy" id="1392247"/>
    <lineage>
        <taxon>Eukaryota</taxon>
        <taxon>Fungi</taxon>
        <taxon>Dikarya</taxon>
        <taxon>Ascomycota</taxon>
        <taxon>Pezizomycotina</taxon>
        <taxon>Pezizomycetes</taxon>
        <taxon>Pezizales</taxon>
        <taxon>Morchellaceae</taxon>
        <taxon>Morchella</taxon>
    </lineage>
</organism>
<dbReference type="EMBL" id="ML119118">
    <property type="protein sequence ID" value="RPB14365.1"/>
    <property type="molecule type" value="Genomic_DNA"/>
</dbReference>
<dbReference type="InParanoid" id="A0A3N4L8P6"/>
<dbReference type="Proteomes" id="UP000277580">
    <property type="component" value="Unassembled WGS sequence"/>
</dbReference>
<gene>
    <name evidence="1" type="ORF">P167DRAFT_66743</name>
</gene>
<evidence type="ECO:0000313" key="2">
    <source>
        <dbReference type="Proteomes" id="UP000277580"/>
    </source>
</evidence>
<keyword evidence="2" id="KW-1185">Reference proteome</keyword>
<reference evidence="1 2" key="1">
    <citation type="journal article" date="2018" name="Nat. Ecol. Evol.">
        <title>Pezizomycetes genomes reveal the molecular basis of ectomycorrhizal truffle lifestyle.</title>
        <authorList>
            <person name="Murat C."/>
            <person name="Payen T."/>
            <person name="Noel B."/>
            <person name="Kuo A."/>
            <person name="Morin E."/>
            <person name="Chen J."/>
            <person name="Kohler A."/>
            <person name="Krizsan K."/>
            <person name="Balestrini R."/>
            <person name="Da Silva C."/>
            <person name="Montanini B."/>
            <person name="Hainaut M."/>
            <person name="Levati E."/>
            <person name="Barry K.W."/>
            <person name="Belfiori B."/>
            <person name="Cichocki N."/>
            <person name="Clum A."/>
            <person name="Dockter R.B."/>
            <person name="Fauchery L."/>
            <person name="Guy J."/>
            <person name="Iotti M."/>
            <person name="Le Tacon F."/>
            <person name="Lindquist E.A."/>
            <person name="Lipzen A."/>
            <person name="Malagnac F."/>
            <person name="Mello A."/>
            <person name="Molinier V."/>
            <person name="Miyauchi S."/>
            <person name="Poulain J."/>
            <person name="Riccioni C."/>
            <person name="Rubini A."/>
            <person name="Sitrit Y."/>
            <person name="Splivallo R."/>
            <person name="Traeger S."/>
            <person name="Wang M."/>
            <person name="Zifcakova L."/>
            <person name="Wipf D."/>
            <person name="Zambonelli A."/>
            <person name="Paolocci F."/>
            <person name="Nowrousian M."/>
            <person name="Ottonello S."/>
            <person name="Baldrian P."/>
            <person name="Spatafora J.W."/>
            <person name="Henrissat B."/>
            <person name="Nagy L.G."/>
            <person name="Aury J.M."/>
            <person name="Wincker P."/>
            <person name="Grigoriev I.V."/>
            <person name="Bonfante P."/>
            <person name="Martin F.M."/>
        </authorList>
    </citation>
    <scope>NUCLEOTIDE SEQUENCE [LARGE SCALE GENOMIC DNA]</scope>
    <source>
        <strain evidence="1 2">CCBAS932</strain>
    </source>
</reference>
<dbReference type="AlphaFoldDB" id="A0A3N4L8P6"/>
<accession>A0A3N4L8P6</accession>
<proteinExistence type="predicted"/>
<protein>
    <submittedName>
        <fullName evidence="1">Uncharacterized protein</fullName>
    </submittedName>
</protein>
<name>A0A3N4L8P6_9PEZI</name>
<evidence type="ECO:0000313" key="1">
    <source>
        <dbReference type="EMBL" id="RPB14365.1"/>
    </source>
</evidence>
<sequence>MRPLRMKKRGLRFLFSPLCKILVYDDGRYVATFCVVYGCSRFWASSPPTVRYRSPLLAPVIISSLILFERYHKLWFASCGDNINRSIVRRDRREPFGAIVPYTQLSSVLQRCILHERSCHPAGS</sequence>